<dbReference type="CDD" id="cd01164">
    <property type="entry name" value="FruK_PfkB_like"/>
    <property type="match status" value="1"/>
</dbReference>
<dbReference type="Proteomes" id="UP000515909">
    <property type="component" value="Chromosome"/>
</dbReference>
<name>A0A7G8TFA2_9FIRM</name>
<dbReference type="RefSeq" id="WP_187037752.1">
    <property type="nucleotide sequence ID" value="NZ_CP060286.1"/>
</dbReference>
<evidence type="ECO:0000256" key="6">
    <source>
        <dbReference type="PIRNR" id="PIRNR000535"/>
    </source>
</evidence>
<keyword evidence="4 8" id="KW-0418">Kinase</keyword>
<proteinExistence type="inferred from homology"/>
<dbReference type="PANTHER" id="PTHR46566">
    <property type="entry name" value="1-PHOSPHOFRUCTOKINASE-RELATED"/>
    <property type="match status" value="1"/>
</dbReference>
<keyword evidence="3 6" id="KW-0547">Nucleotide-binding</keyword>
<protein>
    <recommendedName>
        <fullName evidence="6">Tagatose-6-phosphate kinase</fullName>
        <ecNumber evidence="6">2.7.1.144</ecNumber>
    </recommendedName>
</protein>
<dbReference type="GO" id="GO:0009024">
    <property type="term" value="F:tagatose-6-phosphate kinase activity"/>
    <property type="evidence" value="ECO:0007669"/>
    <property type="project" value="UniProtKB-EC"/>
</dbReference>
<evidence type="ECO:0000256" key="5">
    <source>
        <dbReference type="ARBA" id="ARBA00022840"/>
    </source>
</evidence>
<gene>
    <name evidence="8" type="primary">pfkB</name>
    <name evidence="8" type="ORF">HCR03_08835</name>
</gene>
<dbReference type="GO" id="GO:0005829">
    <property type="term" value="C:cytosol"/>
    <property type="evidence" value="ECO:0007669"/>
    <property type="project" value="TreeGrafter"/>
</dbReference>
<dbReference type="GO" id="GO:2001059">
    <property type="term" value="P:D-tagatose 6-phosphate catabolic process"/>
    <property type="evidence" value="ECO:0007669"/>
    <property type="project" value="UniProtKB-UniPathway"/>
</dbReference>
<comment type="similarity">
    <text evidence="6">Belongs to the carbohydrate kinase PfkB family. LacC subfamily.</text>
</comment>
<dbReference type="GO" id="GO:0044281">
    <property type="term" value="P:small molecule metabolic process"/>
    <property type="evidence" value="ECO:0007669"/>
    <property type="project" value="UniProtKB-ARBA"/>
</dbReference>
<dbReference type="AlphaFoldDB" id="A0A7G8TFA2"/>
<organism evidence="8 9">
    <name type="scientific">Caproicibacter fermentans</name>
    <dbReference type="NCBI Taxonomy" id="2576756"/>
    <lineage>
        <taxon>Bacteria</taxon>
        <taxon>Bacillati</taxon>
        <taxon>Bacillota</taxon>
        <taxon>Clostridia</taxon>
        <taxon>Eubacteriales</taxon>
        <taxon>Acutalibacteraceae</taxon>
        <taxon>Caproicibacter</taxon>
    </lineage>
</organism>
<accession>A0A7G8TFA2</accession>
<evidence type="ECO:0000313" key="9">
    <source>
        <dbReference type="Proteomes" id="UP000515909"/>
    </source>
</evidence>
<dbReference type="UniPathway" id="UPA00704">
    <property type="reaction ID" value="UER00715"/>
</dbReference>
<evidence type="ECO:0000259" key="7">
    <source>
        <dbReference type="Pfam" id="PF00294"/>
    </source>
</evidence>
<dbReference type="InterPro" id="IPR022463">
    <property type="entry name" value="1-PFruKinase"/>
</dbReference>
<dbReference type="NCBIfam" id="TIGR03828">
    <property type="entry name" value="pfkB"/>
    <property type="match status" value="1"/>
</dbReference>
<dbReference type="GO" id="GO:0005524">
    <property type="term" value="F:ATP binding"/>
    <property type="evidence" value="ECO:0007669"/>
    <property type="project" value="UniProtKB-KW"/>
</dbReference>
<dbReference type="PIRSF" id="PIRSF000535">
    <property type="entry name" value="1PFK/6PFK/LacC"/>
    <property type="match status" value="1"/>
</dbReference>
<comment type="pathway">
    <text evidence="6">Carbohydrate metabolism; D-tagatose 6-phosphate degradation; D-glyceraldehyde 3-phosphate and glycerone phosphate from D-tagatose 6-phosphate: step 1/2.</text>
</comment>
<feature type="domain" description="Carbohydrate kinase PfkB" evidence="7">
    <location>
        <begin position="11"/>
        <end position="297"/>
    </location>
</feature>
<dbReference type="PANTHER" id="PTHR46566:SF2">
    <property type="entry name" value="ATP-DEPENDENT 6-PHOSPHOFRUCTOKINASE ISOZYME 2"/>
    <property type="match status" value="1"/>
</dbReference>
<evidence type="ECO:0000256" key="3">
    <source>
        <dbReference type="ARBA" id="ARBA00022741"/>
    </source>
</evidence>
<dbReference type="GO" id="GO:0005988">
    <property type="term" value="P:lactose metabolic process"/>
    <property type="evidence" value="ECO:0007669"/>
    <property type="project" value="UniProtKB-KW"/>
</dbReference>
<dbReference type="EMBL" id="CP060286">
    <property type="protein sequence ID" value="QNK42293.1"/>
    <property type="molecule type" value="Genomic_DNA"/>
</dbReference>
<dbReference type="GO" id="GO:0008662">
    <property type="term" value="F:1-phosphofructokinase activity"/>
    <property type="evidence" value="ECO:0007669"/>
    <property type="project" value="InterPro"/>
</dbReference>
<dbReference type="NCBIfam" id="TIGR03168">
    <property type="entry name" value="1-PFK"/>
    <property type="match status" value="1"/>
</dbReference>
<keyword evidence="2 6" id="KW-0808">Transferase</keyword>
<keyword evidence="6" id="KW-0423">Lactose metabolism</keyword>
<dbReference type="KEGG" id="cfem:HCR03_08835"/>
<evidence type="ECO:0000256" key="4">
    <source>
        <dbReference type="ARBA" id="ARBA00022777"/>
    </source>
</evidence>
<keyword evidence="5 6" id="KW-0067">ATP-binding</keyword>
<comment type="catalytic activity">
    <reaction evidence="6">
        <text>D-tagatofuranose 6-phosphate + ATP = D-tagatofuranose 1,6-bisphosphate + ADP + H(+)</text>
        <dbReference type="Rhea" id="RHEA:12420"/>
        <dbReference type="ChEBI" id="CHEBI:15378"/>
        <dbReference type="ChEBI" id="CHEBI:30616"/>
        <dbReference type="ChEBI" id="CHEBI:58694"/>
        <dbReference type="ChEBI" id="CHEBI:58695"/>
        <dbReference type="ChEBI" id="CHEBI:456216"/>
        <dbReference type="EC" id="2.7.1.144"/>
    </reaction>
</comment>
<sequence>MKNRVVTVTLNPSIDKTIVIEKLLPYGLNRVVRSRTDPGGKGINVARVLKNFAVDVTVTGLIAGQQGKLLLEALQNAGIPADFLEIEGETRTNLKIFDESVNKTTEVNETGFRVSPEDLVRFRKKFQNLIQKAEIVVLSGSLPPGIPQNFYSDCVAAAKTAGAKVLLDADGGALEEGIRAIPYAVKPNLQELEALSGCKFSGKKDIAEAARRLTGTGIEIVIVSMGADGAVVANREEAYAVDSWNIPVKSATGAGDSMVAALAGSILNNSSLYEIAKITTAAGTVTASKEGTLICSQEEVARSLDYVTVRKI</sequence>
<comment type="similarity">
    <text evidence="1">Belongs to the carbohydrate kinase pfkB family.</text>
</comment>
<evidence type="ECO:0000256" key="2">
    <source>
        <dbReference type="ARBA" id="ARBA00022679"/>
    </source>
</evidence>
<dbReference type="Pfam" id="PF00294">
    <property type="entry name" value="PfkB"/>
    <property type="match status" value="1"/>
</dbReference>
<evidence type="ECO:0000313" key="8">
    <source>
        <dbReference type="EMBL" id="QNK42293.1"/>
    </source>
</evidence>
<dbReference type="EC" id="2.7.1.144" evidence="6"/>
<dbReference type="InterPro" id="IPR017583">
    <property type="entry name" value="Tagatose/fructose_Pkinase"/>
</dbReference>
<evidence type="ECO:0000256" key="1">
    <source>
        <dbReference type="ARBA" id="ARBA00005380"/>
    </source>
</evidence>
<dbReference type="InterPro" id="IPR029056">
    <property type="entry name" value="Ribokinase-like"/>
</dbReference>
<reference evidence="8 9" key="1">
    <citation type="submission" date="2020-08" db="EMBL/GenBank/DDBJ databases">
        <title>The isolate Caproiciproducens sp. 7D4C2 produces n-caproate at mildly acidic conditions from hexoses: genome and rBOX comparison with related strains and chain-elongating bacteria.</title>
        <authorList>
            <person name="Esquivel-Elizondo S."/>
            <person name="Bagci C."/>
            <person name="Temovska M."/>
            <person name="Jeon B.S."/>
            <person name="Bessarab I."/>
            <person name="Williams R.B.H."/>
            <person name="Huson D.H."/>
            <person name="Angenent L.T."/>
        </authorList>
    </citation>
    <scope>NUCLEOTIDE SEQUENCE [LARGE SCALE GENOMIC DNA]</scope>
    <source>
        <strain evidence="8 9">7D4C2</strain>
    </source>
</reference>
<dbReference type="Gene3D" id="3.40.1190.20">
    <property type="match status" value="1"/>
</dbReference>
<dbReference type="GO" id="GO:0016052">
    <property type="term" value="P:carbohydrate catabolic process"/>
    <property type="evidence" value="ECO:0007669"/>
    <property type="project" value="UniProtKB-ARBA"/>
</dbReference>
<dbReference type="FunFam" id="3.40.1190.20:FF:000001">
    <property type="entry name" value="Phosphofructokinase"/>
    <property type="match status" value="1"/>
</dbReference>
<dbReference type="SUPFAM" id="SSF53613">
    <property type="entry name" value="Ribokinase-like"/>
    <property type="match status" value="1"/>
</dbReference>
<dbReference type="InterPro" id="IPR011611">
    <property type="entry name" value="PfkB_dom"/>
</dbReference>